<evidence type="ECO:0000256" key="2">
    <source>
        <dbReference type="ARBA" id="ARBA00022942"/>
    </source>
</evidence>
<dbReference type="InterPro" id="IPR001353">
    <property type="entry name" value="Proteasome_sua/b"/>
</dbReference>
<proteinExistence type="inferred from homology"/>
<dbReference type="AlphaFoldDB" id="A0A6U0C488"/>
<dbReference type="SUPFAM" id="SSF56235">
    <property type="entry name" value="N-terminal nucleophile aminohydrolases (Ntn hydrolases)"/>
    <property type="match status" value="1"/>
</dbReference>
<keyword evidence="2 5" id="KW-0647">Proteasome</keyword>
<accession>A0A6U0C488</accession>
<dbReference type="GO" id="GO:0043161">
    <property type="term" value="P:proteasome-mediated ubiquitin-dependent protein catabolic process"/>
    <property type="evidence" value="ECO:0007669"/>
    <property type="project" value="InterPro"/>
</dbReference>
<gene>
    <name evidence="6" type="ORF">PPRO1472_LOCUS2057</name>
</gene>
<comment type="subunit">
    <text evidence="5">Component of the proteasome complex.</text>
</comment>
<keyword evidence="1 5" id="KW-0963">Cytoplasm</keyword>
<dbReference type="Gene3D" id="3.60.20.10">
    <property type="entry name" value="Glutamine Phosphoribosylpyrophosphate, subunit 1, domain 1"/>
    <property type="match status" value="1"/>
</dbReference>
<dbReference type="PANTHER" id="PTHR32194">
    <property type="entry name" value="METALLOPROTEASE TLDD"/>
    <property type="match status" value="1"/>
</dbReference>
<protein>
    <recommendedName>
        <fullName evidence="5">Proteasome subunit beta</fullName>
    </recommendedName>
</protein>
<dbReference type="CDD" id="cd03759">
    <property type="entry name" value="proteasome_beta_type_3"/>
    <property type="match status" value="1"/>
</dbReference>
<keyword evidence="3 5" id="KW-0539">Nucleus</keyword>
<dbReference type="GO" id="GO:0005634">
    <property type="term" value="C:nucleus"/>
    <property type="evidence" value="ECO:0007669"/>
    <property type="project" value="UniProtKB-SubCell"/>
</dbReference>
<comment type="similarity">
    <text evidence="5">Belongs to the peptidase T1B family.</text>
</comment>
<sequence length="204" mass="22516">MSIMSYNGGAVIAMTGKECVAIACDLRLGIQNQTIATDYRKVFRVHDKLFVGLSGLATDMQTLSQRFAFRHNLYKLREERNMKPTTFANLVSHMLYERRFGPYYAEPVIAGLDENNQPYITGMDLIGAMAPASDFVVAGSSSESLFGVCESFWKPDMDAETLFETLGQCILTGVNRDCLAGWGAAIYIITPTGITAKTLKGRQD</sequence>
<evidence type="ECO:0000256" key="4">
    <source>
        <dbReference type="ARBA" id="ARBA00024953"/>
    </source>
</evidence>
<dbReference type="FunFam" id="3.60.20.10:FF:000032">
    <property type="entry name" value="Proteasome subunit beta"/>
    <property type="match status" value="1"/>
</dbReference>
<dbReference type="GO" id="GO:0005737">
    <property type="term" value="C:cytoplasm"/>
    <property type="evidence" value="ECO:0007669"/>
    <property type="project" value="UniProtKB-SubCell"/>
</dbReference>
<dbReference type="InterPro" id="IPR016050">
    <property type="entry name" value="Proteasome_bsu_CS"/>
</dbReference>
<evidence type="ECO:0000256" key="1">
    <source>
        <dbReference type="ARBA" id="ARBA00022490"/>
    </source>
</evidence>
<organism evidence="6">
    <name type="scientific">Pycnococcus provasolii</name>
    <dbReference type="NCBI Taxonomy" id="41880"/>
    <lineage>
        <taxon>Eukaryota</taxon>
        <taxon>Viridiplantae</taxon>
        <taxon>Chlorophyta</taxon>
        <taxon>Pseudoscourfieldiophyceae</taxon>
        <taxon>Pseudoscourfieldiales</taxon>
        <taxon>Pycnococcaceae</taxon>
        <taxon>Pycnococcus</taxon>
    </lineage>
</organism>
<comment type="function">
    <text evidence="5">Component of the proteasome, a multicatalytic proteinase complex which is characterized by its ability to cleave peptides with Arg, Phe, Tyr, Leu, and Glu adjacent to the leaving group at neutral or slightly basic pH. The proteasome has an ATP-dependent proteolytic activity.</text>
</comment>
<dbReference type="InterPro" id="IPR029055">
    <property type="entry name" value="Ntn_hydrolases_N"/>
</dbReference>
<dbReference type="InterPro" id="IPR023333">
    <property type="entry name" value="Proteasome_suB-type"/>
</dbReference>
<comment type="subcellular location">
    <subcellularLocation>
        <location evidence="5">Cytoplasm</location>
    </subcellularLocation>
    <subcellularLocation>
        <location evidence="5">Nucleus</location>
    </subcellularLocation>
</comment>
<comment type="function">
    <text evidence="4">Non-catalytic component of the proteasome, a multicatalytic proteinase complex which is characterized by its ability to cleave peptides with Arg, Phe, Tyr, Leu, and Glu adjacent to the leaving group at neutral or slightly basic pH. The proteasome has an ATP-dependent proteolytic activity.</text>
</comment>
<dbReference type="PANTHER" id="PTHR32194:SF10">
    <property type="entry name" value="PROTEASOME SUBUNIT BETA TYPE-3"/>
    <property type="match status" value="1"/>
</dbReference>
<reference evidence="6" key="1">
    <citation type="submission" date="2021-01" db="EMBL/GenBank/DDBJ databases">
        <authorList>
            <person name="Corre E."/>
            <person name="Pelletier E."/>
            <person name="Niang G."/>
            <person name="Scheremetjew M."/>
            <person name="Finn R."/>
            <person name="Kale V."/>
            <person name="Holt S."/>
            <person name="Cochrane G."/>
            <person name="Meng A."/>
            <person name="Brown T."/>
            <person name="Cohen L."/>
        </authorList>
    </citation>
    <scope>NUCLEOTIDE SEQUENCE</scope>
    <source>
        <strain evidence="6">RCC251</strain>
    </source>
</reference>
<dbReference type="Pfam" id="PF00227">
    <property type="entry name" value="Proteasome"/>
    <property type="match status" value="1"/>
</dbReference>
<evidence type="ECO:0000256" key="3">
    <source>
        <dbReference type="ARBA" id="ARBA00023242"/>
    </source>
</evidence>
<dbReference type="PROSITE" id="PS51476">
    <property type="entry name" value="PROTEASOME_BETA_2"/>
    <property type="match status" value="1"/>
</dbReference>
<dbReference type="GO" id="GO:0019774">
    <property type="term" value="C:proteasome core complex, beta-subunit complex"/>
    <property type="evidence" value="ECO:0007669"/>
    <property type="project" value="InterPro"/>
</dbReference>
<name>A0A6U0C488_9CHLO</name>
<dbReference type="PROSITE" id="PS00854">
    <property type="entry name" value="PROTEASOME_BETA_1"/>
    <property type="match status" value="1"/>
</dbReference>
<dbReference type="InterPro" id="IPR033811">
    <property type="entry name" value="Proteasome_beta_3"/>
</dbReference>
<dbReference type="EMBL" id="HBDW01002951">
    <property type="protein sequence ID" value="CAD8218611.1"/>
    <property type="molecule type" value="Transcribed_RNA"/>
</dbReference>
<evidence type="ECO:0000256" key="5">
    <source>
        <dbReference type="RuleBase" id="RU004203"/>
    </source>
</evidence>
<evidence type="ECO:0000313" key="6">
    <source>
        <dbReference type="EMBL" id="CAD8218611.1"/>
    </source>
</evidence>